<comment type="caution">
    <text evidence="17">The sequence shown here is derived from an EMBL/GenBank/DDBJ whole genome shotgun (WGS) entry which is preliminary data.</text>
</comment>
<feature type="transmembrane region" description="Helical" evidence="13">
    <location>
        <begin position="415"/>
        <end position="435"/>
    </location>
</feature>
<keyword evidence="8 13" id="KW-0769">Symport</keyword>
<dbReference type="Pfam" id="PF22776">
    <property type="entry name" value="K_trans_C"/>
    <property type="match status" value="1"/>
</dbReference>
<dbReference type="EMBL" id="JBHRYD010000001">
    <property type="protein sequence ID" value="MFC3703928.1"/>
    <property type="molecule type" value="Genomic_DNA"/>
</dbReference>
<proteinExistence type="inferred from homology"/>
<feature type="transmembrane region" description="Helical" evidence="13">
    <location>
        <begin position="356"/>
        <end position="376"/>
    </location>
</feature>
<evidence type="ECO:0000256" key="8">
    <source>
        <dbReference type="ARBA" id="ARBA00022847"/>
    </source>
</evidence>
<feature type="transmembrane region" description="Helical" evidence="13">
    <location>
        <begin position="182"/>
        <end position="207"/>
    </location>
</feature>
<evidence type="ECO:0000256" key="7">
    <source>
        <dbReference type="ARBA" id="ARBA00022692"/>
    </source>
</evidence>
<feature type="transmembrane region" description="Helical" evidence="13">
    <location>
        <begin position="262"/>
        <end position="283"/>
    </location>
</feature>
<feature type="transmembrane region" description="Helical" evidence="13">
    <location>
        <begin position="441"/>
        <end position="459"/>
    </location>
</feature>
<dbReference type="RefSeq" id="WP_380095090.1">
    <property type="nucleotide sequence ID" value="NZ_JBHRYD010000001.1"/>
</dbReference>
<dbReference type="InterPro" id="IPR053952">
    <property type="entry name" value="K_trans_C"/>
</dbReference>
<dbReference type="InterPro" id="IPR023051">
    <property type="entry name" value="Kup"/>
</dbReference>
<evidence type="ECO:0000256" key="6">
    <source>
        <dbReference type="ARBA" id="ARBA00022538"/>
    </source>
</evidence>
<keyword evidence="4 13" id="KW-1003">Cell membrane</keyword>
<reference evidence="18" key="1">
    <citation type="journal article" date="2019" name="Int. J. Syst. Evol. Microbiol.">
        <title>The Global Catalogue of Microorganisms (GCM) 10K type strain sequencing project: providing services to taxonomists for standard genome sequencing and annotation.</title>
        <authorList>
            <consortium name="The Broad Institute Genomics Platform"/>
            <consortium name="The Broad Institute Genome Sequencing Center for Infectious Disease"/>
            <person name="Wu L."/>
            <person name="Ma J."/>
        </authorList>
    </citation>
    <scope>NUCLEOTIDE SEQUENCE [LARGE SCALE GENOMIC DNA]</scope>
    <source>
        <strain evidence="18">KCTC 42281</strain>
    </source>
</reference>
<evidence type="ECO:0000259" key="16">
    <source>
        <dbReference type="Pfam" id="PF22776"/>
    </source>
</evidence>
<evidence type="ECO:0000256" key="14">
    <source>
        <dbReference type="SAM" id="MobiDB-lite"/>
    </source>
</evidence>
<evidence type="ECO:0000313" key="18">
    <source>
        <dbReference type="Proteomes" id="UP001595613"/>
    </source>
</evidence>
<keyword evidence="18" id="KW-1185">Reference proteome</keyword>
<evidence type="ECO:0000256" key="10">
    <source>
        <dbReference type="ARBA" id="ARBA00022989"/>
    </source>
</evidence>
<organism evidence="17 18">
    <name type="scientific">Devosia honganensis</name>
    <dbReference type="NCBI Taxonomy" id="1610527"/>
    <lineage>
        <taxon>Bacteria</taxon>
        <taxon>Pseudomonadati</taxon>
        <taxon>Pseudomonadota</taxon>
        <taxon>Alphaproteobacteria</taxon>
        <taxon>Hyphomicrobiales</taxon>
        <taxon>Devosiaceae</taxon>
        <taxon>Devosia</taxon>
    </lineage>
</organism>
<keyword evidence="10 13" id="KW-1133">Transmembrane helix</keyword>
<feature type="domain" description="K+ potassium transporter integral membrane" evidence="15">
    <location>
        <begin position="30"/>
        <end position="480"/>
    </location>
</feature>
<comment type="function">
    <text evidence="13">Transport of potassium into the cell. Likely operates as a K(+):H(+) symporter.</text>
</comment>
<evidence type="ECO:0000256" key="5">
    <source>
        <dbReference type="ARBA" id="ARBA00022519"/>
    </source>
</evidence>
<dbReference type="InterPro" id="IPR003855">
    <property type="entry name" value="K+_transporter"/>
</dbReference>
<feature type="region of interest" description="Disordered" evidence="14">
    <location>
        <begin position="1"/>
        <end position="20"/>
    </location>
</feature>
<gene>
    <name evidence="13" type="primary">kup</name>
    <name evidence="17" type="ORF">ACFOOL_04085</name>
</gene>
<keyword evidence="6 13" id="KW-0633">Potassium transport</keyword>
<dbReference type="InterPro" id="IPR053951">
    <property type="entry name" value="K_trans_N"/>
</dbReference>
<dbReference type="PANTHER" id="PTHR30540:SF79">
    <property type="entry name" value="LOW AFFINITY POTASSIUM TRANSPORT SYSTEM PROTEIN KUP"/>
    <property type="match status" value="1"/>
</dbReference>
<comment type="subcellular location">
    <subcellularLocation>
        <location evidence="13">Cell membrane</location>
        <topology evidence="13">Multi-pass membrane protein</topology>
    </subcellularLocation>
    <subcellularLocation>
        <location evidence="1">Membrane</location>
        <topology evidence="1">Multi-pass membrane protein</topology>
    </subcellularLocation>
</comment>
<comment type="similarity">
    <text evidence="2 13">Belongs to the HAK/KUP transporter (TC 2.A.72) family.</text>
</comment>
<feature type="transmembrane region" description="Helical" evidence="13">
    <location>
        <begin position="303"/>
        <end position="329"/>
    </location>
</feature>
<feature type="transmembrane region" description="Helical" evidence="13">
    <location>
        <begin position="231"/>
        <end position="250"/>
    </location>
</feature>
<keyword evidence="12 13" id="KW-0472">Membrane</keyword>
<feature type="transmembrane region" description="Helical" evidence="13">
    <location>
        <begin position="68"/>
        <end position="89"/>
    </location>
</feature>
<evidence type="ECO:0000256" key="4">
    <source>
        <dbReference type="ARBA" id="ARBA00022475"/>
    </source>
</evidence>
<sequence length="640" mass="68910">MAPMNSGLRAEGTPPSGAEGGAPVQNTKVLMLAALGVVYGDIGTSPIYAFREALIASSGGEAASRGEVLGVLSLIIWALTIIVTIKYICFVLRADNRGEGGTLSLMALARGAMRDRPGPVLVVGMLGAALFYGDAVITPAISVLSAVEGMKVVTPALDPYVVPITLAVLATLFAIQRFGTGGVGIVFGPVTLVWFLAIGLSGLVHIFDGPEILLAVNPYYAVHLLTSRPEVAFVTVGAIFLAVTGAEALYADLGHFGRRPIVLAWLSIVFPCLLLNYAGQGAFVLTHEGKVDHPFFQMNPGWALIPMVVLATAATVIASQAVISGAFSLTRQAMQLNMLPRQTVMHTSETQPGQIYLSRVNLLLAIVVGLLVIGFGESGKLAAAYGIAVTGNMLMTSMLLYIVMRRIWKWPLAGAIALSALFGFIDIGFFLSNIVKIFDGGWASLAVSLAVVIVMWTWVRGSQLLFDKTRKNEIPLDFLVDNLARKPPHLVDGTAVFLTGDPSSTPTALMHSLKHYKVLHRQNVVLSVITAQEPTVPDSERVSIERLNDHFMRVRLRFGFKEHPNIPIALAICRRQGWKFDIMTTSFFLSRRSLKPSASSAMPTWQDRLFIMLARSAADATAYFRIPTGRVVEIGTQVAI</sequence>
<keyword evidence="7 13" id="KW-0812">Transmembrane</keyword>
<name>A0ABV7WX95_9HYPH</name>
<protein>
    <recommendedName>
        <fullName evidence="13">Probable potassium transport system protein Kup</fullName>
    </recommendedName>
</protein>
<evidence type="ECO:0000256" key="13">
    <source>
        <dbReference type="HAMAP-Rule" id="MF_01522"/>
    </source>
</evidence>
<feature type="transmembrane region" description="Helical" evidence="13">
    <location>
        <begin position="159"/>
        <end position="175"/>
    </location>
</feature>
<evidence type="ECO:0000256" key="9">
    <source>
        <dbReference type="ARBA" id="ARBA00022958"/>
    </source>
</evidence>
<comment type="catalytic activity">
    <reaction evidence="13">
        <text>K(+)(in) + H(+)(in) = K(+)(out) + H(+)(out)</text>
        <dbReference type="Rhea" id="RHEA:28490"/>
        <dbReference type="ChEBI" id="CHEBI:15378"/>
        <dbReference type="ChEBI" id="CHEBI:29103"/>
    </reaction>
</comment>
<evidence type="ECO:0000259" key="15">
    <source>
        <dbReference type="Pfam" id="PF02705"/>
    </source>
</evidence>
<evidence type="ECO:0000256" key="3">
    <source>
        <dbReference type="ARBA" id="ARBA00022448"/>
    </source>
</evidence>
<keyword evidence="9 13" id="KW-0630">Potassium</keyword>
<dbReference type="Pfam" id="PF02705">
    <property type="entry name" value="K_trans"/>
    <property type="match status" value="1"/>
</dbReference>
<keyword evidence="3 13" id="KW-0813">Transport</keyword>
<evidence type="ECO:0000256" key="11">
    <source>
        <dbReference type="ARBA" id="ARBA00023065"/>
    </source>
</evidence>
<dbReference type="HAMAP" id="MF_01522">
    <property type="entry name" value="Kup"/>
    <property type="match status" value="1"/>
</dbReference>
<feature type="transmembrane region" description="Helical" evidence="13">
    <location>
        <begin position="382"/>
        <end position="403"/>
    </location>
</feature>
<evidence type="ECO:0000313" key="17">
    <source>
        <dbReference type="EMBL" id="MFC3703928.1"/>
    </source>
</evidence>
<evidence type="ECO:0000256" key="12">
    <source>
        <dbReference type="ARBA" id="ARBA00023136"/>
    </source>
</evidence>
<evidence type="ECO:0000256" key="2">
    <source>
        <dbReference type="ARBA" id="ARBA00007019"/>
    </source>
</evidence>
<dbReference type="PANTHER" id="PTHR30540">
    <property type="entry name" value="OSMOTIC STRESS POTASSIUM TRANSPORTER"/>
    <property type="match status" value="1"/>
</dbReference>
<evidence type="ECO:0000256" key="1">
    <source>
        <dbReference type="ARBA" id="ARBA00004141"/>
    </source>
</evidence>
<feature type="domain" description="K+ potassium transporter C-terminal" evidence="16">
    <location>
        <begin position="493"/>
        <end position="640"/>
    </location>
</feature>
<dbReference type="Proteomes" id="UP001595613">
    <property type="component" value="Unassembled WGS sequence"/>
</dbReference>
<keyword evidence="5" id="KW-0997">Cell inner membrane</keyword>
<feature type="transmembrane region" description="Helical" evidence="13">
    <location>
        <begin position="29"/>
        <end position="48"/>
    </location>
</feature>
<feature type="transmembrane region" description="Helical" evidence="13">
    <location>
        <begin position="120"/>
        <end position="147"/>
    </location>
</feature>
<keyword evidence="11 13" id="KW-0406">Ion transport</keyword>
<accession>A0ABV7WX95</accession>